<evidence type="ECO:0000313" key="3">
    <source>
        <dbReference type="Proteomes" id="UP000694563"/>
    </source>
</evidence>
<accession>A0A8C3UXS7</accession>
<feature type="compositionally biased region" description="Low complexity" evidence="1">
    <location>
        <begin position="27"/>
        <end position="41"/>
    </location>
</feature>
<dbReference type="Proteomes" id="UP000694563">
    <property type="component" value="Chromosome 37"/>
</dbReference>
<dbReference type="AlphaFoldDB" id="A0A8C3UXS7"/>
<evidence type="ECO:0000256" key="1">
    <source>
        <dbReference type="SAM" id="MobiDB-lite"/>
    </source>
</evidence>
<evidence type="ECO:0000313" key="2">
    <source>
        <dbReference type="Ensembl" id="ENSCUSP00005018407.1"/>
    </source>
</evidence>
<keyword evidence="3" id="KW-1185">Reference proteome</keyword>
<reference evidence="2" key="2">
    <citation type="submission" date="2025-08" db="UniProtKB">
        <authorList>
            <consortium name="Ensembl"/>
        </authorList>
    </citation>
    <scope>IDENTIFICATION</scope>
</reference>
<protein>
    <submittedName>
        <fullName evidence="2">Uncharacterized protein</fullName>
    </submittedName>
</protein>
<reference evidence="2" key="1">
    <citation type="submission" date="2020-10" db="EMBL/GenBank/DDBJ databases">
        <title>Catharus ustulatus (Swainson's thrush) genome, bCatUst1, primary haplotype v2.</title>
        <authorList>
            <person name="Delmore K."/>
            <person name="Vafadar M."/>
            <person name="Formenti G."/>
            <person name="Chow W."/>
            <person name="Pelan S."/>
            <person name="Howe K."/>
            <person name="Rhie A."/>
            <person name="Mountcastle J."/>
            <person name="Haase B."/>
            <person name="Fedrigo O."/>
            <person name="Jarvis E.D."/>
        </authorList>
    </citation>
    <scope>NUCLEOTIDE SEQUENCE [LARGE SCALE GENOMIC DNA]</scope>
</reference>
<dbReference type="Ensembl" id="ENSCUST00005019093.1">
    <property type="protein sequence ID" value="ENSCUSP00005018407.1"/>
    <property type="gene ID" value="ENSCUSG00005011806.1"/>
</dbReference>
<feature type="region of interest" description="Disordered" evidence="1">
    <location>
        <begin position="27"/>
        <end position="48"/>
    </location>
</feature>
<reference evidence="2" key="3">
    <citation type="submission" date="2025-09" db="UniProtKB">
        <authorList>
            <consortium name="Ensembl"/>
        </authorList>
    </citation>
    <scope>IDENTIFICATION</scope>
</reference>
<organism evidence="2 3">
    <name type="scientific">Catharus ustulatus</name>
    <name type="common">Russet-backed thrush</name>
    <name type="synonym">Hylocichla ustulatus</name>
    <dbReference type="NCBI Taxonomy" id="91951"/>
    <lineage>
        <taxon>Eukaryota</taxon>
        <taxon>Metazoa</taxon>
        <taxon>Chordata</taxon>
        <taxon>Craniata</taxon>
        <taxon>Vertebrata</taxon>
        <taxon>Euteleostomi</taxon>
        <taxon>Archelosauria</taxon>
        <taxon>Archosauria</taxon>
        <taxon>Dinosauria</taxon>
        <taxon>Saurischia</taxon>
        <taxon>Theropoda</taxon>
        <taxon>Coelurosauria</taxon>
        <taxon>Aves</taxon>
        <taxon>Neognathae</taxon>
        <taxon>Neoaves</taxon>
        <taxon>Telluraves</taxon>
        <taxon>Australaves</taxon>
        <taxon>Passeriformes</taxon>
        <taxon>Turdidae</taxon>
        <taxon>Catharus</taxon>
    </lineage>
</organism>
<sequence>VPLTLPPHPRRCWASRRCGRLWNGSCTTSSPSTAPTSTTGTWRCCATP</sequence>
<proteinExistence type="predicted"/>
<name>A0A8C3UXS7_CATUS</name>